<keyword evidence="1" id="KW-0812">Transmembrane</keyword>
<dbReference type="EMBL" id="JACTNZ010000010">
    <property type="protein sequence ID" value="KAG5528941.1"/>
    <property type="molecule type" value="Genomic_DNA"/>
</dbReference>
<keyword evidence="1" id="KW-0472">Membrane</keyword>
<keyword evidence="3" id="KW-1185">Reference proteome</keyword>
<reference evidence="2" key="1">
    <citation type="submission" date="2020-08" db="EMBL/GenBank/DDBJ databases">
        <title>Plant Genome Project.</title>
        <authorList>
            <person name="Zhang R.-G."/>
        </authorList>
    </citation>
    <scope>NUCLEOTIDE SEQUENCE</scope>
    <source>
        <strain evidence="2">WSP0</strain>
        <tissue evidence="2">Leaf</tissue>
    </source>
</reference>
<accession>A0AAV6IJU5</accession>
<evidence type="ECO:0000256" key="1">
    <source>
        <dbReference type="SAM" id="Phobius"/>
    </source>
</evidence>
<comment type="caution">
    <text evidence="2">The sequence shown here is derived from an EMBL/GenBank/DDBJ whole genome shotgun (WGS) entry which is preliminary data.</text>
</comment>
<keyword evidence="1" id="KW-1133">Transmembrane helix</keyword>
<name>A0AAV6IJU5_9ERIC</name>
<organism evidence="2 3">
    <name type="scientific">Rhododendron griersonianum</name>
    <dbReference type="NCBI Taxonomy" id="479676"/>
    <lineage>
        <taxon>Eukaryota</taxon>
        <taxon>Viridiplantae</taxon>
        <taxon>Streptophyta</taxon>
        <taxon>Embryophyta</taxon>
        <taxon>Tracheophyta</taxon>
        <taxon>Spermatophyta</taxon>
        <taxon>Magnoliopsida</taxon>
        <taxon>eudicotyledons</taxon>
        <taxon>Gunneridae</taxon>
        <taxon>Pentapetalae</taxon>
        <taxon>asterids</taxon>
        <taxon>Ericales</taxon>
        <taxon>Ericaceae</taxon>
        <taxon>Ericoideae</taxon>
        <taxon>Rhodoreae</taxon>
        <taxon>Rhododendron</taxon>
    </lineage>
</organism>
<evidence type="ECO:0000313" key="2">
    <source>
        <dbReference type="EMBL" id="KAG5528941.1"/>
    </source>
</evidence>
<sequence length="150" mass="16261">MDMVEMRDIPGPAEQMPPSSTWWSSDFIEKFGSVSLVSKRETLITREPDNYTEHDSLSSQTASQILWSTGMLSEQIPNVMVLAGAVFPSSIAGMPIAPFAGSKEFASAAAPRMSDSTSLAIFVGTCGTVGFNALFCLSNFCNFFEVKRRG</sequence>
<protein>
    <submittedName>
        <fullName evidence="2">Uncharacterized protein</fullName>
    </submittedName>
</protein>
<gene>
    <name evidence="2" type="ORF">RHGRI_029560</name>
</gene>
<dbReference type="AlphaFoldDB" id="A0AAV6IJU5"/>
<feature type="transmembrane region" description="Helical" evidence="1">
    <location>
        <begin position="119"/>
        <end position="144"/>
    </location>
</feature>
<dbReference type="Proteomes" id="UP000823749">
    <property type="component" value="Chromosome 10"/>
</dbReference>
<evidence type="ECO:0000313" key="3">
    <source>
        <dbReference type="Proteomes" id="UP000823749"/>
    </source>
</evidence>
<feature type="transmembrane region" description="Helical" evidence="1">
    <location>
        <begin position="79"/>
        <end position="99"/>
    </location>
</feature>
<proteinExistence type="predicted"/>